<dbReference type="GO" id="GO:0016829">
    <property type="term" value="F:lyase activity"/>
    <property type="evidence" value="ECO:0007669"/>
    <property type="project" value="UniProtKB-KW"/>
</dbReference>
<evidence type="ECO:0000313" key="4">
    <source>
        <dbReference type="EMBL" id="KAL3675301.1"/>
    </source>
</evidence>
<keyword evidence="3" id="KW-0511">Multifunctional enzyme</keyword>
<comment type="caution">
    <text evidence="4">The sequence shown here is derived from an EMBL/GenBank/DDBJ whole genome shotgun (WGS) entry which is preliminary data.</text>
</comment>
<dbReference type="GO" id="GO:0016853">
    <property type="term" value="F:isomerase activity"/>
    <property type="evidence" value="ECO:0007669"/>
    <property type="project" value="UniProtKB-KW"/>
</dbReference>
<dbReference type="PANTHER" id="PTHR23309:SF49">
    <property type="entry name" value="PEROXISOMAL BIFUNCTIONAL ENZYME"/>
    <property type="match status" value="1"/>
</dbReference>
<gene>
    <name evidence="4" type="ORF">R1sor_025249</name>
</gene>
<keyword evidence="5" id="KW-1185">Reference proteome</keyword>
<evidence type="ECO:0008006" key="6">
    <source>
        <dbReference type="Google" id="ProtNLM"/>
    </source>
</evidence>
<dbReference type="SUPFAM" id="SSF52096">
    <property type="entry name" value="ClpP/crotonase"/>
    <property type="match status" value="1"/>
</dbReference>
<keyword evidence="1" id="KW-0413">Isomerase</keyword>
<evidence type="ECO:0000256" key="2">
    <source>
        <dbReference type="ARBA" id="ARBA00023239"/>
    </source>
</evidence>
<dbReference type="Gene3D" id="3.90.226.10">
    <property type="entry name" value="2-enoyl-CoA Hydratase, Chain A, domain 1"/>
    <property type="match status" value="1"/>
</dbReference>
<sequence length="106" mass="11027">MARPVVTFDVGDDGVAVITMKNPPVNAISGDVLSAVLAHFQTAHSRADVKAIVLTGADGKFCGGADIRGFQVKKSAGAARESGVIRLNDIMEGISLSRVFATEPPF</sequence>
<dbReference type="InterPro" id="IPR001753">
    <property type="entry name" value="Enoyl-CoA_hydra/iso"/>
</dbReference>
<dbReference type="CDD" id="cd06558">
    <property type="entry name" value="crotonase-like"/>
    <property type="match status" value="1"/>
</dbReference>
<dbReference type="AlphaFoldDB" id="A0ABD3G9L8"/>
<dbReference type="InterPro" id="IPR029045">
    <property type="entry name" value="ClpP/crotonase-like_dom_sf"/>
</dbReference>
<protein>
    <recommendedName>
        <fullName evidence="6">Enoyl-CoA hydratase</fullName>
    </recommendedName>
</protein>
<reference evidence="4 5" key="1">
    <citation type="submission" date="2024-09" db="EMBL/GenBank/DDBJ databases">
        <title>Chromosome-scale assembly of Riccia sorocarpa.</title>
        <authorList>
            <person name="Paukszto L."/>
        </authorList>
    </citation>
    <scope>NUCLEOTIDE SEQUENCE [LARGE SCALE GENOMIC DNA]</scope>
    <source>
        <strain evidence="4">LP-2024</strain>
        <tissue evidence="4">Aerial parts of the thallus</tissue>
    </source>
</reference>
<dbReference type="Pfam" id="PF00378">
    <property type="entry name" value="ECH_1"/>
    <property type="match status" value="1"/>
</dbReference>
<dbReference type="EMBL" id="JBJQOH010000008">
    <property type="protein sequence ID" value="KAL3675301.1"/>
    <property type="molecule type" value="Genomic_DNA"/>
</dbReference>
<proteinExistence type="predicted"/>
<accession>A0ABD3G9L8</accession>
<dbReference type="Proteomes" id="UP001633002">
    <property type="component" value="Unassembled WGS sequence"/>
</dbReference>
<organism evidence="4 5">
    <name type="scientific">Riccia sorocarpa</name>
    <dbReference type="NCBI Taxonomy" id="122646"/>
    <lineage>
        <taxon>Eukaryota</taxon>
        <taxon>Viridiplantae</taxon>
        <taxon>Streptophyta</taxon>
        <taxon>Embryophyta</taxon>
        <taxon>Marchantiophyta</taxon>
        <taxon>Marchantiopsida</taxon>
        <taxon>Marchantiidae</taxon>
        <taxon>Marchantiales</taxon>
        <taxon>Ricciaceae</taxon>
        <taxon>Riccia</taxon>
    </lineage>
</organism>
<evidence type="ECO:0000256" key="3">
    <source>
        <dbReference type="ARBA" id="ARBA00023268"/>
    </source>
</evidence>
<dbReference type="PANTHER" id="PTHR23309">
    <property type="entry name" value="3-HYDROXYACYL-COA DEHYROGENASE"/>
    <property type="match status" value="1"/>
</dbReference>
<keyword evidence="2" id="KW-0456">Lyase</keyword>
<evidence type="ECO:0000256" key="1">
    <source>
        <dbReference type="ARBA" id="ARBA00023235"/>
    </source>
</evidence>
<evidence type="ECO:0000313" key="5">
    <source>
        <dbReference type="Proteomes" id="UP001633002"/>
    </source>
</evidence>
<name>A0ABD3G9L8_9MARC</name>